<gene>
    <name evidence="3" type="ORF">OB955_15540</name>
</gene>
<proteinExistence type="predicted"/>
<protein>
    <recommendedName>
        <fullName evidence="2">DUF7344 domain-containing protein</fullName>
    </recommendedName>
</protein>
<dbReference type="Proteomes" id="UP001320972">
    <property type="component" value="Unassembled WGS sequence"/>
</dbReference>
<feature type="domain" description="DUF7344" evidence="2">
    <location>
        <begin position="61"/>
        <end position="131"/>
    </location>
</feature>
<reference evidence="3 4" key="1">
    <citation type="submission" date="2022-09" db="EMBL/GenBank/DDBJ databases">
        <title>Enrichment on poylsaccharides allowed isolation of novel metabolic and taxonomic groups of Haloarchaea.</title>
        <authorList>
            <person name="Sorokin D.Y."/>
            <person name="Elcheninov A.G."/>
            <person name="Khizhniak T.V."/>
            <person name="Kolganova T.V."/>
            <person name="Kublanov I.V."/>
        </authorList>
    </citation>
    <scope>NUCLEOTIDE SEQUENCE [LARGE SCALE GENOMIC DNA]</scope>
    <source>
        <strain evidence="3 4">AArc-m2/3/4</strain>
    </source>
</reference>
<organism evidence="3 4">
    <name type="scientific">Natronoglomus mannanivorans</name>
    <dbReference type="NCBI Taxonomy" id="2979990"/>
    <lineage>
        <taxon>Archaea</taxon>
        <taxon>Methanobacteriati</taxon>
        <taxon>Methanobacteriota</taxon>
        <taxon>Stenosarchaea group</taxon>
        <taxon>Halobacteria</taxon>
        <taxon>Halobacteriales</taxon>
        <taxon>Natrialbaceae</taxon>
        <taxon>Natronoglomus</taxon>
    </lineage>
</organism>
<comment type="caution">
    <text evidence="3">The sequence shown here is derived from an EMBL/GenBank/DDBJ whole genome shotgun (WGS) entry which is preliminary data.</text>
</comment>
<dbReference type="Pfam" id="PF24035">
    <property type="entry name" value="DUF7344"/>
    <property type="match status" value="1"/>
</dbReference>
<dbReference type="RefSeq" id="WP_338008360.1">
    <property type="nucleotide sequence ID" value="NZ_JAOPKB010000010.1"/>
</dbReference>
<dbReference type="InterPro" id="IPR055768">
    <property type="entry name" value="DUF7344"/>
</dbReference>
<feature type="region of interest" description="Disordered" evidence="1">
    <location>
        <begin position="1"/>
        <end position="61"/>
    </location>
</feature>
<feature type="compositionally biased region" description="Basic and acidic residues" evidence="1">
    <location>
        <begin position="9"/>
        <end position="45"/>
    </location>
</feature>
<accession>A0ABT2QGU8</accession>
<evidence type="ECO:0000313" key="3">
    <source>
        <dbReference type="EMBL" id="MCU4974142.1"/>
    </source>
</evidence>
<dbReference type="EMBL" id="JAOPKB010000010">
    <property type="protein sequence ID" value="MCU4974142.1"/>
    <property type="molecule type" value="Genomic_DNA"/>
</dbReference>
<evidence type="ECO:0000256" key="1">
    <source>
        <dbReference type="SAM" id="MobiDB-lite"/>
    </source>
</evidence>
<evidence type="ECO:0000313" key="4">
    <source>
        <dbReference type="Proteomes" id="UP001320972"/>
    </source>
</evidence>
<sequence>MTSRSSWHRSRDFAHDSRSQTGDREQLTVHGGDRDRLHDSHRPSPTDEPESPSTETTFDEHVRTEVLEILADGPSPMTIDELVDHFVDGRETETEDGLVAWSAVHERLYYVDLPRLNAAGALDFDPNQGLVDGPSAESGQQ</sequence>
<keyword evidence="4" id="KW-1185">Reference proteome</keyword>
<name>A0ABT2QGU8_9EURY</name>
<evidence type="ECO:0000259" key="2">
    <source>
        <dbReference type="Pfam" id="PF24035"/>
    </source>
</evidence>